<keyword evidence="4" id="KW-1185">Reference proteome</keyword>
<dbReference type="SUPFAM" id="SSF103473">
    <property type="entry name" value="MFS general substrate transporter"/>
    <property type="match status" value="1"/>
</dbReference>
<feature type="domain" description="Major facilitator superfamily (MFS) profile" evidence="2">
    <location>
        <begin position="1"/>
        <end position="73"/>
    </location>
</feature>
<evidence type="ECO:0000313" key="4">
    <source>
        <dbReference type="Proteomes" id="UP001596274"/>
    </source>
</evidence>
<dbReference type="PROSITE" id="PS50850">
    <property type="entry name" value="MFS"/>
    <property type="match status" value="1"/>
</dbReference>
<reference evidence="3 4" key="1">
    <citation type="journal article" date="2019" name="Int. J. Syst. Evol. Microbiol.">
        <title>The Global Catalogue of Microorganisms (GCM) 10K type strain sequencing project: providing services to taxonomists for standard genome sequencing and annotation.</title>
        <authorList>
            <consortium name="The Broad Institute Genomics Platform"/>
            <consortium name="The Broad Institute Genome Sequencing Center for Infectious Disease"/>
            <person name="Wu L."/>
            <person name="Ma J."/>
        </authorList>
    </citation>
    <scope>NUCLEOTIDE SEQUENCE [LARGE SCALE GENOMIC DNA]</scope>
    <source>
        <strain evidence="3 4">PJ61</strain>
    </source>
</reference>
<feature type="transmembrane region" description="Helical" evidence="1">
    <location>
        <begin position="41"/>
        <end position="66"/>
    </location>
</feature>
<gene>
    <name evidence="3" type="ORF">ACFQDD_09940</name>
</gene>
<sequence length="73" mass="7531">MDSAERRIVAFTAGAHGLVHTYELSIPILITVWIAEFSTTAAALGGIVTVGYGLFGVGALPGGILVDRFGSKP</sequence>
<dbReference type="InterPro" id="IPR036259">
    <property type="entry name" value="MFS_trans_sf"/>
</dbReference>
<evidence type="ECO:0000259" key="2">
    <source>
        <dbReference type="PROSITE" id="PS50850"/>
    </source>
</evidence>
<name>A0ABD5T3Z9_9EURY</name>
<feature type="transmembrane region" description="Helical" evidence="1">
    <location>
        <begin position="12"/>
        <end position="35"/>
    </location>
</feature>
<comment type="caution">
    <text evidence="3">The sequence shown here is derived from an EMBL/GenBank/DDBJ whole genome shotgun (WGS) entry which is preliminary data.</text>
</comment>
<dbReference type="EMBL" id="JBHSWT010000525">
    <property type="protein sequence ID" value="MFC6771832.1"/>
    <property type="molecule type" value="Genomic_DNA"/>
</dbReference>
<protein>
    <submittedName>
        <fullName evidence="3">MFS transporter</fullName>
    </submittedName>
</protein>
<feature type="non-terminal residue" evidence="3">
    <location>
        <position position="73"/>
    </location>
</feature>
<proteinExistence type="predicted"/>
<evidence type="ECO:0000256" key="1">
    <source>
        <dbReference type="SAM" id="Phobius"/>
    </source>
</evidence>
<dbReference type="Proteomes" id="UP001596274">
    <property type="component" value="Unassembled WGS sequence"/>
</dbReference>
<dbReference type="Gene3D" id="1.20.1250.20">
    <property type="entry name" value="MFS general substrate transporter like domains"/>
    <property type="match status" value="1"/>
</dbReference>
<evidence type="ECO:0000313" key="3">
    <source>
        <dbReference type="EMBL" id="MFC6771832.1"/>
    </source>
</evidence>
<keyword evidence="1" id="KW-0812">Transmembrane</keyword>
<organism evidence="3 4">
    <name type="scientific">Halorubrum pallidum</name>
    <dbReference type="NCBI Taxonomy" id="1526114"/>
    <lineage>
        <taxon>Archaea</taxon>
        <taxon>Methanobacteriati</taxon>
        <taxon>Methanobacteriota</taxon>
        <taxon>Stenosarchaea group</taxon>
        <taxon>Halobacteria</taxon>
        <taxon>Halobacteriales</taxon>
        <taxon>Haloferacaceae</taxon>
        <taxon>Halorubrum</taxon>
    </lineage>
</organism>
<dbReference type="AlphaFoldDB" id="A0ABD5T3Z9"/>
<dbReference type="InterPro" id="IPR020846">
    <property type="entry name" value="MFS_dom"/>
</dbReference>
<accession>A0ABD5T3Z9</accession>
<keyword evidence="1" id="KW-1133">Transmembrane helix</keyword>
<keyword evidence="1" id="KW-0472">Membrane</keyword>